<dbReference type="EMBL" id="CAMXCT020002590">
    <property type="protein sequence ID" value="CAL1152519.1"/>
    <property type="molecule type" value="Genomic_DNA"/>
</dbReference>
<dbReference type="OrthoDB" id="489166at2759"/>
<sequence length="355" mass="37759">MEQPQVALPEASSAGTPFVPKVPPAKSAMEQPQVALPEASSAVTPFVPKVPPAKSAMEQPQVALPGASSAVTPFVPKVPPAKSAMEQPQVALPEASSAVTPFVPKVPPAKSAMEQPQVALPEASSAVTPFVPKVPPAKSAMEQPQVALPEASSAVTPSVPKAPPKSTMEQPKVTVQILEDSDSSSSSELEDKTPPSASTVQASHVAQPVTSSSSCLTVGTERPPELDHPSLEVVDQADVPTKVHPEEVRAKAASLQKPEVETERTERECIVDLERGAVSEKWGFQWDREAMDRQQQRVISAVAPNSLAEDWNRRFPGRAVRKGYRLVKVNGVEDYGGIAAELKKKQITCHFEAGH</sequence>
<evidence type="ECO:0000256" key="1">
    <source>
        <dbReference type="SAM" id="MobiDB-lite"/>
    </source>
</evidence>
<dbReference type="EMBL" id="CAMXCT030002590">
    <property type="protein sequence ID" value="CAL4786456.1"/>
    <property type="molecule type" value="Genomic_DNA"/>
</dbReference>
<proteinExistence type="predicted"/>
<dbReference type="EMBL" id="CAMXCT010002590">
    <property type="protein sequence ID" value="CAI3999144.1"/>
    <property type="molecule type" value="Genomic_DNA"/>
</dbReference>
<comment type="caution">
    <text evidence="2">The sequence shown here is derived from an EMBL/GenBank/DDBJ whole genome shotgun (WGS) entry which is preliminary data.</text>
</comment>
<feature type="compositionally biased region" description="Polar residues" evidence="1">
    <location>
        <begin position="195"/>
        <end position="217"/>
    </location>
</feature>
<evidence type="ECO:0000313" key="4">
    <source>
        <dbReference type="Proteomes" id="UP001152797"/>
    </source>
</evidence>
<accession>A0A9P1CWQ7</accession>
<evidence type="ECO:0000313" key="2">
    <source>
        <dbReference type="EMBL" id="CAI3999144.1"/>
    </source>
</evidence>
<organism evidence="2">
    <name type="scientific">Cladocopium goreaui</name>
    <dbReference type="NCBI Taxonomy" id="2562237"/>
    <lineage>
        <taxon>Eukaryota</taxon>
        <taxon>Sar</taxon>
        <taxon>Alveolata</taxon>
        <taxon>Dinophyceae</taxon>
        <taxon>Suessiales</taxon>
        <taxon>Symbiodiniaceae</taxon>
        <taxon>Cladocopium</taxon>
    </lineage>
</organism>
<reference evidence="2" key="1">
    <citation type="submission" date="2022-10" db="EMBL/GenBank/DDBJ databases">
        <authorList>
            <person name="Chen Y."/>
            <person name="Dougan E. K."/>
            <person name="Chan C."/>
            <person name="Rhodes N."/>
            <person name="Thang M."/>
        </authorList>
    </citation>
    <scope>NUCLEOTIDE SEQUENCE</scope>
</reference>
<keyword evidence="4" id="KW-1185">Reference proteome</keyword>
<protein>
    <submittedName>
        <fullName evidence="2">Uncharacterized protein</fullName>
    </submittedName>
</protein>
<dbReference type="AlphaFoldDB" id="A0A9P1CWQ7"/>
<dbReference type="Proteomes" id="UP001152797">
    <property type="component" value="Unassembled WGS sequence"/>
</dbReference>
<reference evidence="3 4" key="2">
    <citation type="submission" date="2024-05" db="EMBL/GenBank/DDBJ databases">
        <authorList>
            <person name="Chen Y."/>
            <person name="Shah S."/>
            <person name="Dougan E. K."/>
            <person name="Thang M."/>
            <person name="Chan C."/>
        </authorList>
    </citation>
    <scope>NUCLEOTIDE SEQUENCE [LARGE SCALE GENOMIC DNA]</scope>
</reference>
<evidence type="ECO:0000313" key="3">
    <source>
        <dbReference type="EMBL" id="CAL4786456.1"/>
    </source>
</evidence>
<gene>
    <name evidence="2" type="ORF">C1SCF055_LOCUS25385</name>
</gene>
<feature type="region of interest" description="Disordered" evidence="1">
    <location>
        <begin position="1"/>
        <end position="40"/>
    </location>
</feature>
<feature type="region of interest" description="Disordered" evidence="1">
    <location>
        <begin position="132"/>
        <end position="239"/>
    </location>
</feature>
<name>A0A9P1CWQ7_9DINO</name>